<name>A0ACA9QCB2_9GLOM</name>
<proteinExistence type="predicted"/>
<feature type="non-terminal residue" evidence="1">
    <location>
        <position position="54"/>
    </location>
</feature>
<keyword evidence="2" id="KW-1185">Reference proteome</keyword>
<dbReference type="EMBL" id="CAJVPU010043268">
    <property type="protein sequence ID" value="CAG8745375.1"/>
    <property type="molecule type" value="Genomic_DNA"/>
</dbReference>
<sequence length="54" mass="5564">DDDVLSGVVTQDSGLVNASVGEGDNIGLWLIIEGIPDNCLRGACGGIWFKGIFG</sequence>
<evidence type="ECO:0000313" key="2">
    <source>
        <dbReference type="Proteomes" id="UP000789702"/>
    </source>
</evidence>
<comment type="caution">
    <text evidence="1">The sequence shown here is derived from an EMBL/GenBank/DDBJ whole genome shotgun (WGS) entry which is preliminary data.</text>
</comment>
<accession>A0ACA9QCB2</accession>
<evidence type="ECO:0000313" key="1">
    <source>
        <dbReference type="EMBL" id="CAG8745375.1"/>
    </source>
</evidence>
<organism evidence="1 2">
    <name type="scientific">Dentiscutata heterogama</name>
    <dbReference type="NCBI Taxonomy" id="1316150"/>
    <lineage>
        <taxon>Eukaryota</taxon>
        <taxon>Fungi</taxon>
        <taxon>Fungi incertae sedis</taxon>
        <taxon>Mucoromycota</taxon>
        <taxon>Glomeromycotina</taxon>
        <taxon>Glomeromycetes</taxon>
        <taxon>Diversisporales</taxon>
        <taxon>Gigasporaceae</taxon>
        <taxon>Dentiscutata</taxon>
    </lineage>
</organism>
<reference evidence="1" key="1">
    <citation type="submission" date="2021-06" db="EMBL/GenBank/DDBJ databases">
        <authorList>
            <person name="Kallberg Y."/>
            <person name="Tangrot J."/>
            <person name="Rosling A."/>
        </authorList>
    </citation>
    <scope>NUCLEOTIDE SEQUENCE</scope>
    <source>
        <strain evidence="1">IL203A</strain>
    </source>
</reference>
<protein>
    <submittedName>
        <fullName evidence="1">11051_t:CDS:1</fullName>
    </submittedName>
</protein>
<dbReference type="Proteomes" id="UP000789702">
    <property type="component" value="Unassembled WGS sequence"/>
</dbReference>
<gene>
    <name evidence="1" type="ORF">DHETER_LOCUS14307</name>
</gene>
<feature type="non-terminal residue" evidence="1">
    <location>
        <position position="1"/>
    </location>
</feature>